<feature type="region of interest" description="Disordered" evidence="1">
    <location>
        <begin position="7"/>
        <end position="29"/>
    </location>
</feature>
<dbReference type="AlphaFoldDB" id="A0A644YN07"/>
<gene>
    <name evidence="2" type="ORF">SDC9_76507</name>
</gene>
<evidence type="ECO:0000256" key="1">
    <source>
        <dbReference type="SAM" id="MobiDB-lite"/>
    </source>
</evidence>
<dbReference type="EMBL" id="VSSQ01005654">
    <property type="protein sequence ID" value="MPM29965.1"/>
    <property type="molecule type" value="Genomic_DNA"/>
</dbReference>
<name>A0A644YN07_9ZZZZ</name>
<organism evidence="2">
    <name type="scientific">bioreactor metagenome</name>
    <dbReference type="NCBI Taxonomy" id="1076179"/>
    <lineage>
        <taxon>unclassified sequences</taxon>
        <taxon>metagenomes</taxon>
        <taxon>ecological metagenomes</taxon>
    </lineage>
</organism>
<reference evidence="2" key="1">
    <citation type="submission" date="2019-08" db="EMBL/GenBank/DDBJ databases">
        <authorList>
            <person name="Kucharzyk K."/>
            <person name="Murdoch R.W."/>
            <person name="Higgins S."/>
            <person name="Loffler F."/>
        </authorList>
    </citation>
    <scope>NUCLEOTIDE SEQUENCE</scope>
</reference>
<proteinExistence type="predicted"/>
<evidence type="ECO:0000313" key="2">
    <source>
        <dbReference type="EMBL" id="MPM29965.1"/>
    </source>
</evidence>
<comment type="caution">
    <text evidence="2">The sequence shown here is derived from an EMBL/GenBank/DDBJ whole genome shotgun (WGS) entry which is preliminary data.</text>
</comment>
<protein>
    <submittedName>
        <fullName evidence="2">Uncharacterized protein</fullName>
    </submittedName>
</protein>
<accession>A0A644YN07</accession>
<sequence length="251" mass="27693">MTLEVAEISHDGRGTESVSDPPAGHSEGLADSVDDNGEVLCLRYEVQDLVVLFSAVDKAFINLVEDDDDIVFHSEFSEIPEALLVINGARRVVWRVDYHGTGSRSNGFFYVIVPGDEFCFARVHENRFPVEKAYLLHVTHPCGGEHQNLVAGIDDTSQSLVKQRLGPRPDNNVCGGIFKAEMVFVIGADRLPKLRNARSRGIVGLSLLHCFFSIADCRRGRVEIWFAGAEGNNRFSFPFETLGFCSNGEGC</sequence>